<reference evidence="2" key="2">
    <citation type="journal article" date="2008" name="Nucleic Acids Res.">
        <title>The rice annotation project database (RAP-DB): 2008 update.</title>
        <authorList>
            <consortium name="The rice annotation project (RAP)"/>
        </authorList>
    </citation>
    <scope>GENOME REANNOTATION</scope>
    <source>
        <strain evidence="2">cv. Nipponbare</strain>
    </source>
</reference>
<dbReference type="Proteomes" id="UP000000763">
    <property type="component" value="Chromosome 3"/>
</dbReference>
<dbReference type="EMBL" id="AC091233">
    <property type="protein sequence ID" value="AAP44592.1"/>
    <property type="molecule type" value="Genomic_DNA"/>
</dbReference>
<name>Q7Y1P0_ORYSJ</name>
<reference evidence="2" key="1">
    <citation type="journal article" date="2005" name="Nature">
        <title>The map-based sequence of the rice genome.</title>
        <authorList>
            <consortium name="International rice genome sequencing project (IRGSP)"/>
            <person name="Matsumoto T."/>
            <person name="Wu J."/>
            <person name="Kanamori H."/>
            <person name="Katayose Y."/>
            <person name="Fujisawa M."/>
            <person name="Namiki N."/>
            <person name="Mizuno H."/>
            <person name="Yamamoto K."/>
            <person name="Antonio B.A."/>
            <person name="Baba T."/>
            <person name="Sakata K."/>
            <person name="Nagamura Y."/>
            <person name="Aoki H."/>
            <person name="Arikawa K."/>
            <person name="Arita K."/>
            <person name="Bito T."/>
            <person name="Chiden Y."/>
            <person name="Fujitsuka N."/>
            <person name="Fukunaka R."/>
            <person name="Hamada M."/>
            <person name="Harada C."/>
            <person name="Hayashi A."/>
            <person name="Hijishita S."/>
            <person name="Honda M."/>
            <person name="Hosokawa S."/>
            <person name="Ichikawa Y."/>
            <person name="Idonuma A."/>
            <person name="Iijima M."/>
            <person name="Ikeda M."/>
            <person name="Ikeno M."/>
            <person name="Ito K."/>
            <person name="Ito S."/>
            <person name="Ito T."/>
            <person name="Ito Y."/>
            <person name="Ito Y."/>
            <person name="Iwabuchi A."/>
            <person name="Kamiya K."/>
            <person name="Karasawa W."/>
            <person name="Kurita K."/>
            <person name="Katagiri S."/>
            <person name="Kikuta A."/>
            <person name="Kobayashi H."/>
            <person name="Kobayashi N."/>
            <person name="Machita K."/>
            <person name="Maehara T."/>
            <person name="Masukawa M."/>
            <person name="Mizubayashi T."/>
            <person name="Mukai Y."/>
            <person name="Nagasaki H."/>
            <person name="Nagata Y."/>
            <person name="Naito S."/>
            <person name="Nakashima M."/>
            <person name="Nakama Y."/>
            <person name="Nakamichi Y."/>
            <person name="Nakamura M."/>
            <person name="Meguro A."/>
            <person name="Negishi M."/>
            <person name="Ohta I."/>
            <person name="Ohta T."/>
            <person name="Okamoto M."/>
            <person name="Ono N."/>
            <person name="Saji S."/>
            <person name="Sakaguchi M."/>
            <person name="Sakai K."/>
            <person name="Shibata M."/>
            <person name="Shimokawa T."/>
            <person name="Song J."/>
            <person name="Takazaki Y."/>
            <person name="Terasawa K."/>
            <person name="Tsugane M."/>
            <person name="Tsuji K."/>
            <person name="Ueda S."/>
            <person name="Waki K."/>
            <person name="Yamagata H."/>
            <person name="Yamamoto M."/>
            <person name="Yamamoto S."/>
            <person name="Yamane H."/>
            <person name="Yoshiki S."/>
            <person name="Yoshihara R."/>
            <person name="Yukawa K."/>
            <person name="Zhong H."/>
            <person name="Yano M."/>
            <person name="Yuan Q."/>
            <person name="Ouyang S."/>
            <person name="Liu J."/>
            <person name="Jones K.M."/>
            <person name="Gansberger K."/>
            <person name="Moffat K."/>
            <person name="Hill J."/>
            <person name="Bera J."/>
            <person name="Fadrosh D."/>
            <person name="Jin S."/>
            <person name="Johri S."/>
            <person name="Kim M."/>
            <person name="Overton L."/>
            <person name="Reardon M."/>
            <person name="Tsitrin T."/>
            <person name="Vuong H."/>
            <person name="Weaver B."/>
            <person name="Ciecko A."/>
            <person name="Tallon L."/>
            <person name="Jackson J."/>
            <person name="Pai G."/>
            <person name="Aken S.V."/>
            <person name="Utterback T."/>
            <person name="Reidmuller S."/>
            <person name="Feldblyum T."/>
            <person name="Hsiao J."/>
            <person name="Zismann V."/>
            <person name="Iobst S."/>
            <person name="de Vazeille A.R."/>
            <person name="Buell C.R."/>
            <person name="Ying K."/>
            <person name="Li Y."/>
            <person name="Lu T."/>
            <person name="Huang Y."/>
            <person name="Zhao Q."/>
            <person name="Feng Q."/>
            <person name="Zhang L."/>
            <person name="Zhu J."/>
            <person name="Weng Q."/>
            <person name="Mu J."/>
            <person name="Lu Y."/>
            <person name="Fan D."/>
            <person name="Liu Y."/>
            <person name="Guan J."/>
            <person name="Zhang Y."/>
            <person name="Yu S."/>
            <person name="Liu X."/>
            <person name="Zhang Y."/>
            <person name="Hong G."/>
            <person name="Han B."/>
            <person name="Choisne N."/>
            <person name="Demange N."/>
            <person name="Orjeda G."/>
            <person name="Samain S."/>
            <person name="Cattolico L."/>
            <person name="Pelletier E."/>
            <person name="Couloux A."/>
            <person name="Segurens B."/>
            <person name="Wincker P."/>
            <person name="D'Hont A."/>
            <person name="Scarpelli C."/>
            <person name="Weissenbach J."/>
            <person name="Salanoubat M."/>
            <person name="Quetier F."/>
            <person name="Yu Y."/>
            <person name="Kim H.R."/>
            <person name="Rambo T."/>
            <person name="Currie J."/>
            <person name="Collura K."/>
            <person name="Luo M."/>
            <person name="Yang T."/>
            <person name="Ammiraju J.S.S."/>
            <person name="Engler F."/>
            <person name="Soderlund C."/>
            <person name="Wing R.A."/>
            <person name="Palmer L.E."/>
            <person name="de la Bastide M."/>
            <person name="Spiegel L."/>
            <person name="Nascimento L."/>
            <person name="Zutavern T."/>
            <person name="O'Shaughnessy A."/>
            <person name="Dike S."/>
            <person name="Dedhia N."/>
            <person name="Preston R."/>
            <person name="Balija V."/>
            <person name="McCombie W.R."/>
            <person name="Chow T."/>
            <person name="Chen H."/>
            <person name="Chung M."/>
            <person name="Chen C."/>
            <person name="Shaw J."/>
            <person name="Wu H."/>
            <person name="Hsiao K."/>
            <person name="Chao Y."/>
            <person name="Chu M."/>
            <person name="Cheng C."/>
            <person name="Hour A."/>
            <person name="Lee P."/>
            <person name="Lin S."/>
            <person name="Lin Y."/>
            <person name="Liou J."/>
            <person name="Liu S."/>
            <person name="Hsing Y."/>
            <person name="Raghuvanshi S."/>
            <person name="Mohanty A."/>
            <person name="Bharti A.K."/>
            <person name="Gaur A."/>
            <person name="Gupta V."/>
            <person name="Kumar D."/>
            <person name="Ravi V."/>
            <person name="Vij S."/>
            <person name="Kapur A."/>
            <person name="Khurana P."/>
            <person name="Khurana P."/>
            <person name="Khurana J.P."/>
            <person name="Tyagi A.K."/>
            <person name="Gaikwad K."/>
            <person name="Singh A."/>
            <person name="Dalal V."/>
            <person name="Srivastava S."/>
            <person name="Dixit A."/>
            <person name="Pal A.K."/>
            <person name="Ghazi I.A."/>
            <person name="Yadav M."/>
            <person name="Pandit A."/>
            <person name="Bhargava A."/>
            <person name="Sureshbabu K."/>
            <person name="Batra K."/>
            <person name="Sharma T.R."/>
            <person name="Mohapatra T."/>
            <person name="Singh N.K."/>
            <person name="Messing J."/>
            <person name="Nelson A.B."/>
            <person name="Fuks G."/>
            <person name="Kavchok S."/>
            <person name="Keizer G."/>
            <person name="Linton E."/>
            <person name="Llaca V."/>
            <person name="Song R."/>
            <person name="Tanyolac B."/>
            <person name="Young S."/>
            <person name="Ho-Il K."/>
            <person name="Hahn J.H."/>
            <person name="Sangsakoo G."/>
            <person name="Vanavichit A."/>
            <person name="de Mattos Luiz.A.T."/>
            <person name="Zimmer P.D."/>
            <person name="Malone G."/>
            <person name="Dellagostin O."/>
            <person name="de Oliveira A.C."/>
            <person name="Bevan M."/>
            <person name="Bancroft I."/>
            <person name="Minx P."/>
            <person name="Cordum H."/>
            <person name="Wilson R."/>
            <person name="Cheng Z."/>
            <person name="Jin W."/>
            <person name="Jiang J."/>
            <person name="Leong S.A."/>
            <person name="Iwama H."/>
            <person name="Gojobori T."/>
            <person name="Itoh T."/>
            <person name="Niimura Y."/>
            <person name="Fujii Y."/>
            <person name="Habara T."/>
            <person name="Sakai H."/>
            <person name="Sato Y."/>
            <person name="Wilson G."/>
            <person name="Kumar K."/>
            <person name="McCouch S."/>
            <person name="Juretic N."/>
            <person name="Hoen D."/>
            <person name="Wright S."/>
            <person name="Bruskiewich R."/>
            <person name="Bureau T."/>
            <person name="Miyao A."/>
            <person name="Hirochika H."/>
            <person name="Nishikawa T."/>
            <person name="Kadowaki K."/>
            <person name="Sugiura M."/>
            <person name="Burr B."/>
            <person name="Sasaki T."/>
        </authorList>
    </citation>
    <scope>NUCLEOTIDE SEQUENCE [LARGE SCALE GENOMIC DNA]</scope>
    <source>
        <strain evidence="2">cv. Nipponbare</strain>
    </source>
</reference>
<proteinExistence type="predicted"/>
<evidence type="ECO:0000313" key="1">
    <source>
        <dbReference type="EMBL" id="AAP44592.1"/>
    </source>
</evidence>
<protein>
    <submittedName>
        <fullName evidence="1">Uncharacterized protein</fullName>
    </submittedName>
</protein>
<sequence length="84" mass="8453">MTGRINTVCVNDPIRQMIGRGAGVATATARQQQQWLGCSGGDCEVAALDGSRGNYGSDLAERIGGELTGDAKVSTATAMHGGGG</sequence>
<gene>
    <name evidence="1" type="primary">OSJNBa0053G10.10</name>
</gene>
<dbReference type="AlphaFoldDB" id="Q7Y1P0"/>
<accession>Q7Y1P0</accession>
<evidence type="ECO:0000313" key="2">
    <source>
        <dbReference type="Proteomes" id="UP000000763"/>
    </source>
</evidence>
<organism evidence="1 2">
    <name type="scientific">Oryza sativa subsp. japonica</name>
    <name type="common">Rice</name>
    <dbReference type="NCBI Taxonomy" id="39947"/>
    <lineage>
        <taxon>Eukaryota</taxon>
        <taxon>Viridiplantae</taxon>
        <taxon>Streptophyta</taxon>
        <taxon>Embryophyta</taxon>
        <taxon>Tracheophyta</taxon>
        <taxon>Spermatophyta</taxon>
        <taxon>Magnoliopsida</taxon>
        <taxon>Liliopsida</taxon>
        <taxon>Poales</taxon>
        <taxon>Poaceae</taxon>
        <taxon>BOP clade</taxon>
        <taxon>Oryzoideae</taxon>
        <taxon>Oryzeae</taxon>
        <taxon>Oryzinae</taxon>
        <taxon>Oryza</taxon>
        <taxon>Oryza sativa</taxon>
    </lineage>
</organism>